<accession>A0A1U7WW06</accession>
<sequence length="132" mass="15264">MISEEQAGFVKGRSIVENVLMTQEIITDIRIRTKAGPNVVIKLDMMKAYDRLSWLFLTKMLRKMRFSERFIVLVFDIVGNNWFYVLLVMEVLNSYEATSGQKVNKGKSVVYMHHSTSIDVVSKVERITDIGR</sequence>
<dbReference type="PANTHER" id="PTHR46890">
    <property type="entry name" value="NON-LTR RETROLELEMENT REVERSE TRANSCRIPTASE-LIKE PROTEIN-RELATED"/>
    <property type="match status" value="1"/>
</dbReference>
<dbReference type="RefSeq" id="XP_009782788.1">
    <property type="nucleotide sequence ID" value="XM_009784486.1"/>
</dbReference>
<name>A0A1U7WW06_NICSY</name>
<gene>
    <name evidence="3" type="primary">LOC104231481</name>
</gene>
<dbReference type="KEGG" id="nsy:104231481"/>
<dbReference type="AlphaFoldDB" id="A0A1U7WW06"/>
<keyword evidence="2" id="KW-1185">Reference proteome</keyword>
<evidence type="ECO:0000313" key="3">
    <source>
        <dbReference type="RefSeq" id="XP_009782788.1"/>
    </source>
</evidence>
<dbReference type="Proteomes" id="UP000189701">
    <property type="component" value="Unplaced"/>
</dbReference>
<protein>
    <submittedName>
        <fullName evidence="3">Uncharacterized protein LOC104231481</fullName>
    </submittedName>
</protein>
<dbReference type="PANTHER" id="PTHR46890:SF34">
    <property type="entry name" value="REVERSE TRANSCRIPTASE DOMAIN-CONTAINING PROTEIN"/>
    <property type="match status" value="1"/>
</dbReference>
<reference evidence="2" key="1">
    <citation type="journal article" date="2013" name="Genome Biol.">
        <title>Reference genomes and transcriptomes of Nicotiana sylvestris and Nicotiana tomentosiformis.</title>
        <authorList>
            <person name="Sierro N."/>
            <person name="Battey J.N."/>
            <person name="Ouadi S."/>
            <person name="Bovet L."/>
            <person name="Goepfert S."/>
            <person name="Bakaher N."/>
            <person name="Peitsch M.C."/>
            <person name="Ivanov N.V."/>
        </authorList>
    </citation>
    <scope>NUCLEOTIDE SEQUENCE [LARGE SCALE GENOMIC DNA]</scope>
</reference>
<organism evidence="2 3">
    <name type="scientific">Nicotiana sylvestris</name>
    <name type="common">Wood tobacco</name>
    <name type="synonym">South American tobacco</name>
    <dbReference type="NCBI Taxonomy" id="4096"/>
    <lineage>
        <taxon>Eukaryota</taxon>
        <taxon>Viridiplantae</taxon>
        <taxon>Streptophyta</taxon>
        <taxon>Embryophyta</taxon>
        <taxon>Tracheophyta</taxon>
        <taxon>Spermatophyta</taxon>
        <taxon>Magnoliopsida</taxon>
        <taxon>eudicotyledons</taxon>
        <taxon>Gunneridae</taxon>
        <taxon>Pentapetalae</taxon>
        <taxon>asterids</taxon>
        <taxon>lamiids</taxon>
        <taxon>Solanales</taxon>
        <taxon>Solanaceae</taxon>
        <taxon>Nicotianoideae</taxon>
        <taxon>Nicotianeae</taxon>
        <taxon>Nicotiana</taxon>
    </lineage>
</organism>
<keyword evidence="1" id="KW-0812">Transmembrane</keyword>
<feature type="transmembrane region" description="Helical" evidence="1">
    <location>
        <begin position="70"/>
        <end position="89"/>
    </location>
</feature>
<keyword evidence="1" id="KW-1133">Transmembrane helix</keyword>
<dbReference type="GeneID" id="104231481"/>
<dbReference type="STRING" id="4096.A0A1U7WW06"/>
<dbReference type="InterPro" id="IPR052343">
    <property type="entry name" value="Retrotransposon-Effector_Assoc"/>
</dbReference>
<evidence type="ECO:0000313" key="2">
    <source>
        <dbReference type="Proteomes" id="UP000189701"/>
    </source>
</evidence>
<reference evidence="3" key="2">
    <citation type="submission" date="2025-08" db="UniProtKB">
        <authorList>
            <consortium name="RefSeq"/>
        </authorList>
    </citation>
    <scope>IDENTIFICATION</scope>
    <source>
        <tissue evidence="3">Leaf</tissue>
    </source>
</reference>
<proteinExistence type="predicted"/>
<keyword evidence="1" id="KW-0472">Membrane</keyword>
<dbReference type="eggNOG" id="KOG1075">
    <property type="taxonomic scope" value="Eukaryota"/>
</dbReference>
<evidence type="ECO:0000256" key="1">
    <source>
        <dbReference type="SAM" id="Phobius"/>
    </source>
</evidence>